<evidence type="ECO:0000256" key="5">
    <source>
        <dbReference type="ARBA" id="ARBA00011271"/>
    </source>
</evidence>
<comment type="function">
    <text evidence="2">Catalyzes the isomerization between 2-isopropylmalate and 3-isopropylmalate, via the formation of 2-isopropylmaleate.</text>
</comment>
<gene>
    <name evidence="12" type="primary">leuD</name>
    <name evidence="12" type="ORF">LZD57_21490</name>
</gene>
<name>A0A9X1P6B7_9HYPH</name>
<evidence type="ECO:0000313" key="12">
    <source>
        <dbReference type="EMBL" id="MCE7030569.1"/>
    </source>
</evidence>
<sequence length="209" mass="23111">MQPFTTVTGPGVVLDRDNIDTDQLIPARFMKRSRTEGYGDQLLRDLRFDEDGEPDPAFPLNRLAEPPVLMVAGKNFGCGSSREAAVYALVDHGIRVVVAASFADIFRGNAGKNGLLTIALGDAERARLVRFVERERASAELGRLTIDLETQTIAGEGLETIEFDIDAGLKRRLLLGLDELSETLEDEPMITAFETRHFAERPWVVPANR</sequence>
<evidence type="ECO:0000256" key="3">
    <source>
        <dbReference type="ARBA" id="ARBA00004729"/>
    </source>
</evidence>
<dbReference type="NCBIfam" id="NF002458">
    <property type="entry name" value="PRK01641.1"/>
    <property type="match status" value="1"/>
</dbReference>
<evidence type="ECO:0000256" key="6">
    <source>
        <dbReference type="ARBA" id="ARBA00011998"/>
    </source>
</evidence>
<evidence type="ECO:0000256" key="1">
    <source>
        <dbReference type="ARBA" id="ARBA00000491"/>
    </source>
</evidence>
<dbReference type="EMBL" id="JAJUWU010000026">
    <property type="protein sequence ID" value="MCE7030569.1"/>
    <property type="molecule type" value="Genomic_DNA"/>
</dbReference>
<keyword evidence="9 12" id="KW-0456">Lyase</keyword>
<evidence type="ECO:0000256" key="10">
    <source>
        <dbReference type="ARBA" id="ARBA00023304"/>
    </source>
</evidence>
<evidence type="ECO:0000259" key="11">
    <source>
        <dbReference type="Pfam" id="PF00694"/>
    </source>
</evidence>
<keyword evidence="13" id="KW-1185">Reference proteome</keyword>
<dbReference type="CDD" id="cd01577">
    <property type="entry name" value="IPMI_Swivel"/>
    <property type="match status" value="1"/>
</dbReference>
<protein>
    <recommendedName>
        <fullName evidence="6">3-isopropylmalate dehydratase</fullName>
        <ecNumber evidence="6">4.2.1.33</ecNumber>
    </recommendedName>
</protein>
<dbReference type="InterPro" id="IPR015928">
    <property type="entry name" value="Aconitase/3IPM_dehydase_swvl"/>
</dbReference>
<comment type="similarity">
    <text evidence="4">Belongs to the LeuD family. LeuD type 1 subfamily.</text>
</comment>
<comment type="pathway">
    <text evidence="3">Amino-acid biosynthesis; L-leucine biosynthesis; L-leucine from 3-methyl-2-oxobutanoate: step 2/4.</text>
</comment>
<dbReference type="GO" id="GO:0009098">
    <property type="term" value="P:L-leucine biosynthetic process"/>
    <property type="evidence" value="ECO:0007669"/>
    <property type="project" value="UniProtKB-KW"/>
</dbReference>
<dbReference type="SUPFAM" id="SSF52016">
    <property type="entry name" value="LeuD/IlvD-like"/>
    <property type="match status" value="1"/>
</dbReference>
<dbReference type="GO" id="GO:0003861">
    <property type="term" value="F:3-isopropylmalate dehydratase activity"/>
    <property type="evidence" value="ECO:0007669"/>
    <property type="project" value="UniProtKB-EC"/>
</dbReference>
<dbReference type="Gene3D" id="3.20.19.10">
    <property type="entry name" value="Aconitase, domain 4"/>
    <property type="match status" value="1"/>
</dbReference>
<dbReference type="InterPro" id="IPR000573">
    <property type="entry name" value="AconitaseA/IPMdHydase_ssu_swvl"/>
</dbReference>
<dbReference type="InterPro" id="IPR004431">
    <property type="entry name" value="3-IsopropMal_deHydase_ssu"/>
</dbReference>
<comment type="catalytic activity">
    <reaction evidence="1">
        <text>(2R,3S)-3-isopropylmalate = (2S)-2-isopropylmalate</text>
        <dbReference type="Rhea" id="RHEA:32287"/>
        <dbReference type="ChEBI" id="CHEBI:1178"/>
        <dbReference type="ChEBI" id="CHEBI:35121"/>
        <dbReference type="EC" id="4.2.1.33"/>
    </reaction>
</comment>
<evidence type="ECO:0000256" key="7">
    <source>
        <dbReference type="ARBA" id="ARBA00022430"/>
    </source>
</evidence>
<dbReference type="InterPro" id="IPR050075">
    <property type="entry name" value="LeuD"/>
</dbReference>
<keyword evidence="8" id="KW-0028">Amino-acid biosynthesis</keyword>
<evidence type="ECO:0000256" key="4">
    <source>
        <dbReference type="ARBA" id="ARBA00009845"/>
    </source>
</evidence>
<accession>A0A9X1P6B7</accession>
<dbReference type="RefSeq" id="WP_233721645.1">
    <property type="nucleotide sequence ID" value="NZ_JAJUWU010000026.1"/>
</dbReference>
<dbReference type="Proteomes" id="UP001139035">
    <property type="component" value="Unassembled WGS sequence"/>
</dbReference>
<dbReference type="Pfam" id="PF00694">
    <property type="entry name" value="Aconitase_C"/>
    <property type="match status" value="1"/>
</dbReference>
<comment type="caution">
    <text evidence="12">The sequence shown here is derived from an EMBL/GenBank/DDBJ whole genome shotgun (WGS) entry which is preliminary data.</text>
</comment>
<dbReference type="EC" id="4.2.1.33" evidence="6"/>
<evidence type="ECO:0000256" key="9">
    <source>
        <dbReference type="ARBA" id="ARBA00023239"/>
    </source>
</evidence>
<dbReference type="InterPro" id="IPR033940">
    <property type="entry name" value="IPMI_Swivel"/>
</dbReference>
<reference evidence="12" key="1">
    <citation type="submission" date="2022-01" db="EMBL/GenBank/DDBJ databases">
        <title>Jiella avicenniae sp. nov., a novel endophytic bacterium isolated from bark of Avicennia marina.</title>
        <authorList>
            <person name="Tuo L."/>
        </authorList>
    </citation>
    <scope>NUCLEOTIDE SEQUENCE</scope>
    <source>
        <strain evidence="12">CBK1P-4</strain>
    </source>
</reference>
<feature type="domain" description="Aconitase A/isopropylmalate dehydratase small subunit swivel" evidence="11">
    <location>
        <begin position="1"/>
        <end position="120"/>
    </location>
</feature>
<dbReference type="NCBIfam" id="TIGR00171">
    <property type="entry name" value="leuD"/>
    <property type="match status" value="1"/>
</dbReference>
<dbReference type="AlphaFoldDB" id="A0A9X1P6B7"/>
<keyword evidence="7" id="KW-0432">Leucine biosynthesis</keyword>
<organism evidence="12 13">
    <name type="scientific">Jiella avicenniae</name>
    <dbReference type="NCBI Taxonomy" id="2907202"/>
    <lineage>
        <taxon>Bacteria</taxon>
        <taxon>Pseudomonadati</taxon>
        <taxon>Pseudomonadota</taxon>
        <taxon>Alphaproteobacteria</taxon>
        <taxon>Hyphomicrobiales</taxon>
        <taxon>Aurantimonadaceae</taxon>
        <taxon>Jiella</taxon>
    </lineage>
</organism>
<dbReference type="PANTHER" id="PTHR43345:SF5">
    <property type="entry name" value="3-ISOPROPYLMALATE DEHYDRATASE SMALL SUBUNIT"/>
    <property type="match status" value="1"/>
</dbReference>
<evidence type="ECO:0000313" key="13">
    <source>
        <dbReference type="Proteomes" id="UP001139035"/>
    </source>
</evidence>
<comment type="subunit">
    <text evidence="5">Heterodimer of LeuC and LeuD.</text>
</comment>
<dbReference type="GO" id="GO:0009316">
    <property type="term" value="C:3-isopropylmalate dehydratase complex"/>
    <property type="evidence" value="ECO:0007669"/>
    <property type="project" value="InterPro"/>
</dbReference>
<dbReference type="PANTHER" id="PTHR43345">
    <property type="entry name" value="3-ISOPROPYLMALATE DEHYDRATASE SMALL SUBUNIT 2-RELATED-RELATED"/>
    <property type="match status" value="1"/>
</dbReference>
<evidence type="ECO:0000256" key="8">
    <source>
        <dbReference type="ARBA" id="ARBA00022605"/>
    </source>
</evidence>
<proteinExistence type="inferred from homology"/>
<evidence type="ECO:0000256" key="2">
    <source>
        <dbReference type="ARBA" id="ARBA00002695"/>
    </source>
</evidence>
<keyword evidence="10" id="KW-0100">Branched-chain amino acid biosynthesis</keyword>